<evidence type="ECO:0000256" key="5">
    <source>
        <dbReference type="ARBA" id="ARBA00022692"/>
    </source>
</evidence>
<dbReference type="InterPro" id="IPR001760">
    <property type="entry name" value="Opsin"/>
</dbReference>
<dbReference type="PROSITE" id="PS00237">
    <property type="entry name" value="G_PROTEIN_RECEP_F1_1"/>
    <property type="match status" value="1"/>
</dbReference>
<keyword evidence="3" id="KW-0597">Phosphoprotein</keyword>
<evidence type="ECO:0000256" key="7">
    <source>
        <dbReference type="ARBA" id="ARBA00022989"/>
    </source>
</evidence>
<feature type="transmembrane region" description="Helical" evidence="15">
    <location>
        <begin position="700"/>
        <end position="724"/>
    </location>
</feature>
<feature type="transmembrane region" description="Helical" evidence="15">
    <location>
        <begin position="979"/>
        <end position="1001"/>
    </location>
</feature>
<keyword evidence="14" id="KW-0844">Vision</keyword>
<feature type="transmembrane region" description="Helical" evidence="15">
    <location>
        <begin position="673"/>
        <end position="694"/>
    </location>
</feature>
<feature type="transmembrane region" description="Helical" evidence="15">
    <location>
        <begin position="191"/>
        <end position="212"/>
    </location>
</feature>
<evidence type="ECO:0000256" key="3">
    <source>
        <dbReference type="ARBA" id="ARBA00022553"/>
    </source>
</evidence>
<feature type="transmembrane region" description="Helical" evidence="15">
    <location>
        <begin position="139"/>
        <end position="158"/>
    </location>
</feature>
<keyword evidence="9 15" id="KW-0297">G-protein coupled receptor</keyword>
<feature type="transmembrane region" description="Helical" evidence="15">
    <location>
        <begin position="97"/>
        <end position="119"/>
    </location>
</feature>
<feature type="transmembrane region" description="Helical" evidence="15">
    <location>
        <begin position="774"/>
        <end position="795"/>
    </location>
</feature>
<dbReference type="PANTHER" id="PTHR11360:SF284">
    <property type="entry name" value="EG:103B4.3 PROTEIN-RELATED"/>
    <property type="match status" value="1"/>
</dbReference>
<keyword evidence="6 15" id="KW-0681">Retinal protein</keyword>
<feature type="transmembrane region" description="Helical" evidence="15">
    <location>
        <begin position="1028"/>
        <end position="1048"/>
    </location>
</feature>
<feature type="compositionally biased region" description="Polar residues" evidence="16">
    <location>
        <begin position="328"/>
        <end position="339"/>
    </location>
</feature>
<dbReference type="InterPro" id="IPR000276">
    <property type="entry name" value="GPCR_Rhodpsn"/>
</dbReference>
<dbReference type="FunFam" id="1.20.1070.10:FF:000044">
    <property type="entry name" value="Opsin, ultraviolet-sensitive"/>
    <property type="match status" value="1"/>
</dbReference>
<comment type="subcellular location">
    <subcellularLocation>
        <location evidence="1 15">Membrane</location>
        <topology evidence="1 15">Multi-pass membrane protein</topology>
    </subcellularLocation>
</comment>
<evidence type="ECO:0000256" key="12">
    <source>
        <dbReference type="ARBA" id="ARBA00023170"/>
    </source>
</evidence>
<feature type="transmembrane region" description="Helical" evidence="15">
    <location>
        <begin position="1120"/>
        <end position="1140"/>
    </location>
</feature>
<feature type="transmembrane region" description="Helical" evidence="15">
    <location>
        <begin position="1090"/>
        <end position="1108"/>
    </location>
</feature>
<dbReference type="InterPro" id="IPR050327">
    <property type="entry name" value="Proton-linked_MCT"/>
</dbReference>
<name>A0A7R9BBU3_9CRUS</name>
<feature type="compositionally biased region" description="Low complexity" evidence="16">
    <location>
        <begin position="24"/>
        <end position="33"/>
    </location>
</feature>
<evidence type="ECO:0000256" key="13">
    <source>
        <dbReference type="ARBA" id="ARBA00023224"/>
    </source>
</evidence>
<feature type="transmembrane region" description="Helical" evidence="15">
    <location>
        <begin position="816"/>
        <end position="837"/>
    </location>
</feature>
<feature type="transmembrane region" description="Helical" evidence="15">
    <location>
        <begin position="900"/>
        <end position="926"/>
    </location>
</feature>
<feature type="transmembrane region" description="Helical" evidence="15">
    <location>
        <begin position="606"/>
        <end position="623"/>
    </location>
</feature>
<feature type="transmembrane region" description="Helical" evidence="15">
    <location>
        <begin position="255"/>
        <end position="274"/>
    </location>
</feature>
<feature type="region of interest" description="Disordered" evidence="16">
    <location>
        <begin position="449"/>
        <end position="478"/>
    </location>
</feature>
<keyword evidence="2 15" id="KW-0600">Photoreceptor protein</keyword>
<dbReference type="GO" id="GO:0009881">
    <property type="term" value="F:photoreceptor activity"/>
    <property type="evidence" value="ECO:0007669"/>
    <property type="project" value="UniProtKB-KW"/>
</dbReference>
<keyword evidence="13 15" id="KW-0807">Transducer</keyword>
<evidence type="ECO:0000256" key="14">
    <source>
        <dbReference type="ARBA" id="ARBA00023305"/>
    </source>
</evidence>
<dbReference type="CDD" id="cd15079">
    <property type="entry name" value="7tmA_photoreceptors_insect"/>
    <property type="match status" value="1"/>
</dbReference>
<evidence type="ECO:0000259" key="17">
    <source>
        <dbReference type="PROSITE" id="PS50262"/>
    </source>
</evidence>
<keyword evidence="12 15" id="KW-0675">Receptor</keyword>
<dbReference type="GO" id="GO:0016020">
    <property type="term" value="C:membrane"/>
    <property type="evidence" value="ECO:0007669"/>
    <property type="project" value="UniProtKB-SubCell"/>
</dbReference>
<dbReference type="EMBL" id="CAJPEX010000015">
    <property type="protein sequence ID" value="CAG0912416.1"/>
    <property type="molecule type" value="Genomic_DNA"/>
</dbReference>
<dbReference type="Pfam" id="PF07690">
    <property type="entry name" value="MFS_1"/>
    <property type="match status" value="1"/>
</dbReference>
<dbReference type="GO" id="GO:0007602">
    <property type="term" value="P:phototransduction"/>
    <property type="evidence" value="ECO:0007669"/>
    <property type="project" value="UniProtKB-KW"/>
</dbReference>
<feature type="transmembrane region" description="Helical" evidence="15">
    <location>
        <begin position="861"/>
        <end position="888"/>
    </location>
</feature>
<evidence type="ECO:0000256" key="16">
    <source>
        <dbReference type="SAM" id="MobiDB-lite"/>
    </source>
</evidence>
<dbReference type="Gene3D" id="1.20.1250.20">
    <property type="entry name" value="MFS general substrate transporter like domains"/>
    <property type="match status" value="2"/>
</dbReference>
<dbReference type="PANTHER" id="PTHR11360">
    <property type="entry name" value="MONOCARBOXYLATE TRANSPORTER"/>
    <property type="match status" value="1"/>
</dbReference>
<feature type="region of interest" description="Disordered" evidence="16">
    <location>
        <begin position="1167"/>
        <end position="1189"/>
    </location>
</feature>
<feature type="compositionally biased region" description="Basic residues" evidence="16">
    <location>
        <begin position="514"/>
        <end position="528"/>
    </location>
</feature>
<gene>
    <name evidence="18" type="ORF">NMOB1V02_LOCUS206</name>
</gene>
<keyword evidence="5 15" id="KW-0812">Transmembrane</keyword>
<feature type="domain" description="G-protein coupled receptors family 1 profile" evidence="17">
    <location>
        <begin position="880"/>
        <end position="1142"/>
    </location>
</feature>
<evidence type="ECO:0000256" key="9">
    <source>
        <dbReference type="ARBA" id="ARBA00023040"/>
    </source>
</evidence>
<evidence type="ECO:0000256" key="2">
    <source>
        <dbReference type="ARBA" id="ARBA00022543"/>
    </source>
</evidence>
<feature type="transmembrane region" description="Helical" evidence="15">
    <location>
        <begin position="167"/>
        <end position="185"/>
    </location>
</feature>
<dbReference type="InterPro" id="IPR011701">
    <property type="entry name" value="MFS"/>
</dbReference>
<feature type="region of interest" description="Disordered" evidence="16">
    <location>
        <begin position="514"/>
        <end position="565"/>
    </location>
</feature>
<feature type="transmembrane region" description="Helical" evidence="15">
    <location>
        <begin position="938"/>
        <end position="959"/>
    </location>
</feature>
<dbReference type="SUPFAM" id="SSF103473">
    <property type="entry name" value="MFS general substrate transporter"/>
    <property type="match status" value="1"/>
</dbReference>
<dbReference type="PRINTS" id="PR00237">
    <property type="entry name" value="GPCRRHODOPSN"/>
</dbReference>
<evidence type="ECO:0000313" key="19">
    <source>
        <dbReference type="Proteomes" id="UP000678499"/>
    </source>
</evidence>
<feature type="transmembrane region" description="Helical" evidence="15">
    <location>
        <begin position="224"/>
        <end position="243"/>
    </location>
</feature>
<accession>A0A7R9BBU3</accession>
<keyword evidence="7 15" id="KW-1133">Transmembrane helix</keyword>
<organism evidence="18">
    <name type="scientific">Notodromas monacha</name>
    <dbReference type="NCBI Taxonomy" id="399045"/>
    <lineage>
        <taxon>Eukaryota</taxon>
        <taxon>Metazoa</taxon>
        <taxon>Ecdysozoa</taxon>
        <taxon>Arthropoda</taxon>
        <taxon>Crustacea</taxon>
        <taxon>Oligostraca</taxon>
        <taxon>Ostracoda</taxon>
        <taxon>Podocopa</taxon>
        <taxon>Podocopida</taxon>
        <taxon>Cypridocopina</taxon>
        <taxon>Cypridoidea</taxon>
        <taxon>Cyprididae</taxon>
        <taxon>Notodromas</taxon>
    </lineage>
</organism>
<dbReference type="EMBL" id="OA882052">
    <property type="protein sequence ID" value="CAD7272264.1"/>
    <property type="molecule type" value="Genomic_DNA"/>
</dbReference>
<sequence>MRSRKVSFSEEDQPEVNLKPDAMTTTTTTTTTTNNSTPLDRVRTRGSCDSLSSSGTDADVALSMCHDDEDDDEDEDEEMRHGTGVPSRPPTPPDGGWGWVVVLASFMIHIVTDGVTYTFGNFFPEFLREFKNSRSNTSWIISILAGVTLGSGPLVSALSNKYNCQRVCMVGAIFASACLFVSSYATSISTLYVSIGLGTGLGLGLVYLPAIVMVTTYFDKRRAFATGIAVCGSGMGTLLFAPLTEHLIGTYGWRWALAIVAGIVLCCILFAAVFRPLRHKSPKQSGTKSEKLPAVGEVTSEEQQFLQPNLPTITIQNVEQDAEPKDSAYQSSVSSSETAPDSVEHVVHPVQVSAESEGEAEAAQNQNLKMQPAWQKNPRLQHLDLGSPRSSELARSLPTLEEGEVAEGASLEIALVSNQNQIQNTTHFNASGRRRASSEAHNPRYTCQLETDSSGKDHLRRPSPSAFHHASGRSSSSLATQKNMGFALAASSMLALQVRQNSLAHLAEQVHHSYHRHSSFSHHHRRGSTRPNSAAHHGTSKDSRGTRSAEPVTRRPPSPVPFVDEPKQFCQLPRRKLASKLMGLVPNDLLLVLYEMLNFSILKDHVFLLFASANFVTSVGYILPYCFLMDRASLELGIDPHSASKILGMIGMASMGGRLVFGFLADHVCFNRLWLYSGCIVCCGVATFFCPLATEEYSLTLYAIVFGATSGAYVGLSSVILVDLMASESTGVDDALVNAFGILLLFQGAATTVGPPIGGWVTDIAENSDATFRMAGALIGISGLVLSFTPCLMSGEPTFDAYTWGQKANLMQMPGNNLMMGGAGMMMAGGFGNGSIVDKVPQDMLYMVDPHWNQFPPLNPLMYSLLAFVITVMGFVSIVGNFVVMYVFMSTRNLKTPSNLLVVNLAFSDFIMMVFMFPFMAVSNFYETWAFGPLMCELYAFIGSLSGCMSIWSMAMIALDRYRVICKGIAAKPMTYKKALGSILFVNMASLIWCLAPFFGWNRYVPEGNMTVCGTDSMSEDWLSRSYVIAYAVWVYFMPLLTILYCYFQIVKTVAEHEEGMREQARKMNVQSLRSAEAAKTSAEIRLAKIAMMTISLWFMAWTPYLIINARGIFNKESVTPLFTVWGSLFAKCAAVYNPIVYGISHPKYRTALYEKFPCLACTTESDDEDDVRSTATVEVASTKSEEKA</sequence>
<keyword evidence="11" id="KW-1015">Disulfide bond</keyword>
<feature type="region of interest" description="Disordered" evidence="16">
    <location>
        <begin position="1"/>
        <end position="92"/>
    </location>
</feature>
<feature type="compositionally biased region" description="Acidic residues" evidence="16">
    <location>
        <begin position="67"/>
        <end position="77"/>
    </location>
</feature>
<keyword evidence="4 15" id="KW-0716">Sensory transduction</keyword>
<dbReference type="PRINTS" id="PR00576">
    <property type="entry name" value="OPSINRH1RH2"/>
</dbReference>
<reference evidence="18" key="1">
    <citation type="submission" date="2020-11" db="EMBL/GenBank/DDBJ databases">
        <authorList>
            <person name="Tran Van P."/>
        </authorList>
    </citation>
    <scope>NUCLEOTIDE SEQUENCE</scope>
</reference>
<evidence type="ECO:0000256" key="15">
    <source>
        <dbReference type="RuleBase" id="RU004951"/>
    </source>
</evidence>
<dbReference type="OrthoDB" id="6499973at2759"/>
<dbReference type="GO" id="GO:0007601">
    <property type="term" value="P:visual perception"/>
    <property type="evidence" value="ECO:0007669"/>
    <property type="project" value="UniProtKB-KW"/>
</dbReference>
<dbReference type="PROSITE" id="PS50262">
    <property type="entry name" value="G_PROTEIN_RECEP_F1_2"/>
    <property type="match status" value="1"/>
</dbReference>
<comment type="similarity">
    <text evidence="15">Belongs to the G-protein coupled receptor 1 family. Opsin subfamily.</text>
</comment>
<feature type="region of interest" description="Disordered" evidence="16">
    <location>
        <begin position="321"/>
        <end position="344"/>
    </location>
</feature>
<keyword evidence="10 15" id="KW-0472">Membrane</keyword>
<feature type="compositionally biased region" description="Polar residues" evidence="16">
    <location>
        <begin position="47"/>
        <end position="56"/>
    </location>
</feature>
<evidence type="ECO:0000256" key="4">
    <source>
        <dbReference type="ARBA" id="ARBA00022606"/>
    </source>
</evidence>
<dbReference type="Pfam" id="PF00001">
    <property type="entry name" value="7tm_1"/>
    <property type="match status" value="1"/>
</dbReference>
<protein>
    <recommendedName>
        <fullName evidence="17">G-protein coupled receptors family 1 profile domain-containing protein</fullName>
    </recommendedName>
</protein>
<dbReference type="AlphaFoldDB" id="A0A7R9BBU3"/>
<evidence type="ECO:0000256" key="6">
    <source>
        <dbReference type="ARBA" id="ARBA00022925"/>
    </source>
</evidence>
<evidence type="ECO:0000256" key="8">
    <source>
        <dbReference type="ARBA" id="ARBA00022991"/>
    </source>
</evidence>
<comment type="caution">
    <text evidence="15">Lacks conserved residue(s) required for the propagation of feature annotation.</text>
</comment>
<evidence type="ECO:0000256" key="10">
    <source>
        <dbReference type="ARBA" id="ARBA00023136"/>
    </source>
</evidence>
<dbReference type="InterPro" id="IPR017452">
    <property type="entry name" value="GPCR_Rhodpsn_7TM"/>
</dbReference>
<dbReference type="SUPFAM" id="SSF81321">
    <property type="entry name" value="Family A G protein-coupled receptor-like"/>
    <property type="match status" value="1"/>
</dbReference>
<dbReference type="Proteomes" id="UP000678499">
    <property type="component" value="Unassembled WGS sequence"/>
</dbReference>
<keyword evidence="8 15" id="KW-0157">Chromophore</keyword>
<feature type="transmembrane region" description="Helical" evidence="15">
    <location>
        <begin position="736"/>
        <end position="754"/>
    </location>
</feature>
<evidence type="ECO:0000256" key="1">
    <source>
        <dbReference type="ARBA" id="ARBA00004141"/>
    </source>
</evidence>
<dbReference type="InterPro" id="IPR036259">
    <property type="entry name" value="MFS_trans_sf"/>
</dbReference>
<evidence type="ECO:0000313" key="18">
    <source>
        <dbReference type="EMBL" id="CAD7272264.1"/>
    </source>
</evidence>
<feature type="transmembrane region" description="Helical" evidence="15">
    <location>
        <begin position="643"/>
        <end position="661"/>
    </location>
</feature>
<keyword evidence="19" id="KW-1185">Reference proteome</keyword>
<dbReference type="Gene3D" id="1.20.1070.10">
    <property type="entry name" value="Rhodopsin 7-helix transmembrane proteins"/>
    <property type="match status" value="1"/>
</dbReference>
<dbReference type="GO" id="GO:0008028">
    <property type="term" value="F:monocarboxylic acid transmembrane transporter activity"/>
    <property type="evidence" value="ECO:0007669"/>
    <property type="project" value="TreeGrafter"/>
</dbReference>
<dbReference type="InterPro" id="IPR001735">
    <property type="entry name" value="Opsin_RH1/RH2"/>
</dbReference>
<feature type="compositionally biased region" description="Polar residues" evidence="16">
    <location>
        <begin position="1174"/>
        <end position="1183"/>
    </location>
</feature>
<dbReference type="PRINTS" id="PR00238">
    <property type="entry name" value="OPSIN"/>
</dbReference>
<dbReference type="GO" id="GO:0004930">
    <property type="term" value="F:G protein-coupled receptor activity"/>
    <property type="evidence" value="ECO:0007669"/>
    <property type="project" value="UniProtKB-KW"/>
</dbReference>
<evidence type="ECO:0000256" key="11">
    <source>
        <dbReference type="ARBA" id="ARBA00023157"/>
    </source>
</evidence>
<proteinExistence type="inferred from homology"/>